<dbReference type="AlphaFoldDB" id="A0AAN9K4S9"/>
<dbReference type="GO" id="GO:0004630">
    <property type="term" value="F:phospholipase D activity"/>
    <property type="evidence" value="ECO:0007669"/>
    <property type="project" value="TreeGrafter"/>
</dbReference>
<dbReference type="Pfam" id="PF12357">
    <property type="entry name" value="PLD_C"/>
    <property type="match status" value="1"/>
</dbReference>
<evidence type="ECO:0000256" key="1">
    <source>
        <dbReference type="ARBA" id="ARBA00022737"/>
    </source>
</evidence>
<gene>
    <name evidence="4" type="ORF">RJT34_05698</name>
</gene>
<dbReference type="Proteomes" id="UP001359559">
    <property type="component" value="Unassembled WGS sequence"/>
</dbReference>
<dbReference type="InterPro" id="IPR024632">
    <property type="entry name" value="PLipase_D_C"/>
</dbReference>
<dbReference type="InterPro" id="IPR015679">
    <property type="entry name" value="PLipase_D_fam"/>
</dbReference>
<protein>
    <recommendedName>
        <fullName evidence="3">Phospholipase D C-terminal domain-containing protein</fullName>
    </recommendedName>
</protein>
<keyword evidence="5" id="KW-1185">Reference proteome</keyword>
<reference evidence="4 5" key="1">
    <citation type="submission" date="2024-01" db="EMBL/GenBank/DDBJ databases">
        <title>The genomes of 5 underutilized Papilionoideae crops provide insights into root nodulation and disease resistance.</title>
        <authorList>
            <person name="Yuan L."/>
        </authorList>
    </citation>
    <scope>NUCLEOTIDE SEQUENCE [LARGE SCALE GENOMIC DNA]</scope>
    <source>
        <strain evidence="4">LY-2023</strain>
        <tissue evidence="4">Leaf</tissue>
    </source>
</reference>
<evidence type="ECO:0000313" key="5">
    <source>
        <dbReference type="Proteomes" id="UP001359559"/>
    </source>
</evidence>
<accession>A0AAN9K4S9</accession>
<sequence>MIRDRSRPKLGRDATIGELLKKKVDEGVTVYVLLWLDPIGFGGTNGKEVVRYFAGSKVQCAAVPRLANGSIAWDVLVNFEQSWRRLDKNVSYPLRDLQDIVIPPSPVTSPDDPETWNVQCFRSIFGADIDGFPTTPEEAEKVGLLLKKKNIIERGIQDAYINAIRHAGALHLIPKELSLKIISKIEVGERFSVYIVVLMFPEGIPDSTSIQAMLDWQRRTMEMMYKDVTEAIKAKGIKEDPQNYLTFFVLSFKEDLPGQLLPYSIKITNDGTIQELPGFEFFPDTQARVLGNYTITIPAIITT</sequence>
<dbReference type="GO" id="GO:0005886">
    <property type="term" value="C:plasma membrane"/>
    <property type="evidence" value="ECO:0007669"/>
    <property type="project" value="TreeGrafter"/>
</dbReference>
<dbReference type="PANTHER" id="PTHR18896:SF115">
    <property type="entry name" value="PHOSPHOLIPASE D ALPHA 1"/>
    <property type="match status" value="1"/>
</dbReference>
<dbReference type="PANTHER" id="PTHR18896">
    <property type="entry name" value="PHOSPHOLIPASE D"/>
    <property type="match status" value="1"/>
</dbReference>
<comment type="caution">
    <text evidence="4">The sequence shown here is derived from an EMBL/GenBank/DDBJ whole genome shotgun (WGS) entry which is preliminary data.</text>
</comment>
<dbReference type="GO" id="GO:0009395">
    <property type="term" value="P:phospholipid catabolic process"/>
    <property type="evidence" value="ECO:0007669"/>
    <property type="project" value="TreeGrafter"/>
</dbReference>
<evidence type="ECO:0000259" key="3">
    <source>
        <dbReference type="Pfam" id="PF12357"/>
    </source>
</evidence>
<keyword evidence="1" id="KW-0677">Repeat</keyword>
<organism evidence="4 5">
    <name type="scientific">Clitoria ternatea</name>
    <name type="common">Butterfly pea</name>
    <dbReference type="NCBI Taxonomy" id="43366"/>
    <lineage>
        <taxon>Eukaryota</taxon>
        <taxon>Viridiplantae</taxon>
        <taxon>Streptophyta</taxon>
        <taxon>Embryophyta</taxon>
        <taxon>Tracheophyta</taxon>
        <taxon>Spermatophyta</taxon>
        <taxon>Magnoliopsida</taxon>
        <taxon>eudicotyledons</taxon>
        <taxon>Gunneridae</taxon>
        <taxon>Pentapetalae</taxon>
        <taxon>rosids</taxon>
        <taxon>fabids</taxon>
        <taxon>Fabales</taxon>
        <taxon>Fabaceae</taxon>
        <taxon>Papilionoideae</taxon>
        <taxon>50 kb inversion clade</taxon>
        <taxon>NPAAA clade</taxon>
        <taxon>indigoferoid/millettioid clade</taxon>
        <taxon>Phaseoleae</taxon>
        <taxon>Clitoria</taxon>
    </lineage>
</organism>
<evidence type="ECO:0000256" key="2">
    <source>
        <dbReference type="ARBA" id="ARBA00023098"/>
    </source>
</evidence>
<proteinExistence type="predicted"/>
<keyword evidence="2" id="KW-0443">Lipid metabolism</keyword>
<name>A0AAN9K4S9_CLITE</name>
<feature type="domain" description="Phospholipase D C-terminal" evidence="3">
    <location>
        <begin position="247"/>
        <end position="292"/>
    </location>
</feature>
<evidence type="ECO:0000313" key="4">
    <source>
        <dbReference type="EMBL" id="KAK7309174.1"/>
    </source>
</evidence>
<dbReference type="EMBL" id="JAYKXN010000002">
    <property type="protein sequence ID" value="KAK7309174.1"/>
    <property type="molecule type" value="Genomic_DNA"/>
</dbReference>